<reference evidence="1" key="2">
    <citation type="journal article" date="2022" name="New Phytol.">
        <title>Evolutionary transition to the ectomycorrhizal habit in the genomes of a hyperdiverse lineage of mushroom-forming fungi.</title>
        <authorList>
            <person name="Looney B."/>
            <person name="Miyauchi S."/>
            <person name="Morin E."/>
            <person name="Drula E."/>
            <person name="Courty P.E."/>
            <person name="Kohler A."/>
            <person name="Kuo A."/>
            <person name="LaButti K."/>
            <person name="Pangilinan J."/>
            <person name="Lipzen A."/>
            <person name="Riley R."/>
            <person name="Andreopoulos W."/>
            <person name="He G."/>
            <person name="Johnson J."/>
            <person name="Nolan M."/>
            <person name="Tritt A."/>
            <person name="Barry K.W."/>
            <person name="Grigoriev I.V."/>
            <person name="Nagy L.G."/>
            <person name="Hibbett D."/>
            <person name="Henrissat B."/>
            <person name="Matheny P.B."/>
            <person name="Labbe J."/>
            <person name="Martin F.M."/>
        </authorList>
    </citation>
    <scope>NUCLEOTIDE SEQUENCE</scope>
    <source>
        <strain evidence="1">FP105234-sp</strain>
    </source>
</reference>
<proteinExistence type="predicted"/>
<dbReference type="Proteomes" id="UP000814033">
    <property type="component" value="Unassembled WGS sequence"/>
</dbReference>
<evidence type="ECO:0000313" key="2">
    <source>
        <dbReference type="Proteomes" id="UP000814033"/>
    </source>
</evidence>
<protein>
    <submittedName>
        <fullName evidence="1">Uncharacterized protein</fullName>
    </submittedName>
</protein>
<comment type="caution">
    <text evidence="1">The sequence shown here is derived from an EMBL/GenBank/DDBJ whole genome shotgun (WGS) entry which is preliminary data.</text>
</comment>
<sequence length="279" mass="31057">MNILRRSKALIAHGRANSTLAGTVPMHTSYMLLHQIQSPREFPPRVDSPLGSDLASRARRWGGLVNFAWQPDLDCEDKIPTTHHALRDGSEVYAASVFTPGHARLHFEDVSDDNIDEVSRLVRARVRAQKVREPNLEDNAVYLYVCTHGARDCRCGEEGTRVADALREEIARRRSADPSGPYGSFVVGEVGHVGGHQYAANLLVFPRGDWFGMLRPENVPAVLDSLVLANSSSVQWSTSVLAESSPLRTFWRGRAGLDKEEQLQLYQSYGSLKVPQPRM</sequence>
<accession>A0ACB8S0L4</accession>
<reference evidence="1" key="1">
    <citation type="submission" date="2021-02" db="EMBL/GenBank/DDBJ databases">
        <authorList>
            <consortium name="DOE Joint Genome Institute"/>
            <person name="Ahrendt S."/>
            <person name="Looney B.P."/>
            <person name="Miyauchi S."/>
            <person name="Morin E."/>
            <person name="Drula E."/>
            <person name="Courty P.E."/>
            <person name="Chicoki N."/>
            <person name="Fauchery L."/>
            <person name="Kohler A."/>
            <person name="Kuo A."/>
            <person name="Labutti K."/>
            <person name="Pangilinan J."/>
            <person name="Lipzen A."/>
            <person name="Riley R."/>
            <person name="Andreopoulos W."/>
            <person name="He G."/>
            <person name="Johnson J."/>
            <person name="Barry K.W."/>
            <person name="Grigoriev I.V."/>
            <person name="Nagy L."/>
            <person name="Hibbett D."/>
            <person name="Henrissat B."/>
            <person name="Matheny P.B."/>
            <person name="Labbe J."/>
            <person name="Martin F."/>
        </authorList>
    </citation>
    <scope>NUCLEOTIDE SEQUENCE</scope>
    <source>
        <strain evidence="1">FP105234-sp</strain>
    </source>
</reference>
<evidence type="ECO:0000313" key="1">
    <source>
        <dbReference type="EMBL" id="KAI0049978.1"/>
    </source>
</evidence>
<organism evidence="1 2">
    <name type="scientific">Auriscalpium vulgare</name>
    <dbReference type="NCBI Taxonomy" id="40419"/>
    <lineage>
        <taxon>Eukaryota</taxon>
        <taxon>Fungi</taxon>
        <taxon>Dikarya</taxon>
        <taxon>Basidiomycota</taxon>
        <taxon>Agaricomycotina</taxon>
        <taxon>Agaricomycetes</taxon>
        <taxon>Russulales</taxon>
        <taxon>Auriscalpiaceae</taxon>
        <taxon>Auriscalpium</taxon>
    </lineage>
</organism>
<dbReference type="EMBL" id="MU275867">
    <property type="protein sequence ID" value="KAI0049978.1"/>
    <property type="molecule type" value="Genomic_DNA"/>
</dbReference>
<gene>
    <name evidence="1" type="ORF">FA95DRAFT_1488198</name>
</gene>
<keyword evidence="2" id="KW-1185">Reference proteome</keyword>
<name>A0ACB8S0L4_9AGAM</name>